<feature type="binding site" evidence="9">
    <location>
        <begin position="62"/>
        <end position="72"/>
    </location>
    <ligand>
        <name>ATP</name>
        <dbReference type="ChEBI" id="CHEBI:30616"/>
    </ligand>
</feature>
<evidence type="ECO:0000256" key="9">
    <source>
        <dbReference type="HAMAP-Rule" id="MF_00061"/>
    </source>
</evidence>
<evidence type="ECO:0000256" key="6">
    <source>
        <dbReference type="ARBA" id="ARBA00022777"/>
    </source>
</evidence>
<dbReference type="InterPro" id="IPR036554">
    <property type="entry name" value="GHMP_kinase_C_sf"/>
</dbReference>
<comment type="similarity">
    <text evidence="1 9">Belongs to the GHMP kinase family. IspE subfamily.</text>
</comment>
<keyword evidence="9" id="KW-0414">Isoprene biosynthesis</keyword>
<comment type="catalytic activity">
    <reaction evidence="9">
        <text>4-CDP-2-C-methyl-D-erythritol + ATP = 4-CDP-2-C-methyl-D-erythritol 2-phosphate + ADP + H(+)</text>
        <dbReference type="Rhea" id="RHEA:18437"/>
        <dbReference type="ChEBI" id="CHEBI:15378"/>
        <dbReference type="ChEBI" id="CHEBI:30616"/>
        <dbReference type="ChEBI" id="CHEBI:57823"/>
        <dbReference type="ChEBI" id="CHEBI:57919"/>
        <dbReference type="ChEBI" id="CHEBI:456216"/>
        <dbReference type="EC" id="2.7.1.148"/>
    </reaction>
</comment>
<evidence type="ECO:0000256" key="1">
    <source>
        <dbReference type="ARBA" id="ARBA00009684"/>
    </source>
</evidence>
<dbReference type="Proteomes" id="UP000644507">
    <property type="component" value="Unassembled WGS sequence"/>
</dbReference>
<dbReference type="GO" id="GO:0050515">
    <property type="term" value="F:4-(cytidine 5'-diphospho)-2-C-methyl-D-erythritol kinase activity"/>
    <property type="evidence" value="ECO:0007669"/>
    <property type="project" value="UniProtKB-UniRule"/>
</dbReference>
<dbReference type="InterPro" id="IPR013750">
    <property type="entry name" value="GHMP_kinase_C_dom"/>
</dbReference>
<organism evidence="12 13">
    <name type="scientific">Roseibacillus persicicus</name>
    <dbReference type="NCBI Taxonomy" id="454148"/>
    <lineage>
        <taxon>Bacteria</taxon>
        <taxon>Pseudomonadati</taxon>
        <taxon>Verrucomicrobiota</taxon>
        <taxon>Verrucomicrobiia</taxon>
        <taxon>Verrucomicrobiales</taxon>
        <taxon>Verrucomicrobiaceae</taxon>
        <taxon>Roseibacillus</taxon>
    </lineage>
</organism>
<dbReference type="HAMAP" id="MF_00061">
    <property type="entry name" value="IspE"/>
    <property type="match status" value="1"/>
</dbReference>
<evidence type="ECO:0000256" key="5">
    <source>
        <dbReference type="ARBA" id="ARBA00022741"/>
    </source>
</evidence>
<evidence type="ECO:0000256" key="4">
    <source>
        <dbReference type="ARBA" id="ARBA00022679"/>
    </source>
</evidence>
<evidence type="ECO:0000313" key="13">
    <source>
        <dbReference type="Proteomes" id="UP000644507"/>
    </source>
</evidence>
<evidence type="ECO:0000256" key="3">
    <source>
        <dbReference type="ARBA" id="ARBA00017473"/>
    </source>
</evidence>
<evidence type="ECO:0000259" key="11">
    <source>
        <dbReference type="Pfam" id="PF08544"/>
    </source>
</evidence>
<dbReference type="InterPro" id="IPR006204">
    <property type="entry name" value="GHMP_kinase_N_dom"/>
</dbReference>
<dbReference type="InterPro" id="IPR004424">
    <property type="entry name" value="IspE"/>
</dbReference>
<feature type="domain" description="GHMP kinase N-terminal" evidence="10">
    <location>
        <begin position="34"/>
        <end position="110"/>
    </location>
</feature>
<keyword evidence="13" id="KW-1185">Reference proteome</keyword>
<gene>
    <name evidence="9 12" type="primary">ispE</name>
    <name evidence="12" type="ORF">GCM10007100_30520</name>
</gene>
<feature type="active site" evidence="9">
    <location>
        <position position="104"/>
    </location>
</feature>
<dbReference type="EMBL" id="BMXI01000014">
    <property type="protein sequence ID" value="GHC61140.1"/>
    <property type="molecule type" value="Genomic_DNA"/>
</dbReference>
<dbReference type="SUPFAM" id="SSF55060">
    <property type="entry name" value="GHMP Kinase, C-terminal domain"/>
    <property type="match status" value="1"/>
</dbReference>
<comment type="pathway">
    <text evidence="9">Isoprenoid biosynthesis; isopentenyl diphosphate biosynthesis via DXP pathway; isopentenyl diphosphate from 1-deoxy-D-xylulose 5-phosphate: step 3/6.</text>
</comment>
<dbReference type="SUPFAM" id="SSF54211">
    <property type="entry name" value="Ribosomal protein S5 domain 2-like"/>
    <property type="match status" value="1"/>
</dbReference>
<sequence>MTPLRGLSDQLHFESADSYSLECDAPGVPTDGTNLVTRAVRAFEQQADVKVSYKIRLEKAIPHGAGLGGGSSDAAATLLGLNALYDEPIEFDKLSKIGASLGSDVPFFFFDEACWCRGRGTDVEAAGIEWNEQVVLFKPGFPVSTEQAYKRWKYSREHADIPYGPQEIAGVRMVNDLEKPVFEKHLFLAILKRKLLATEGVAAAMMSGSGSTIFAVLEEGVDGEKLAAEVKDATDPGLWTWCGEAG</sequence>
<dbReference type="GO" id="GO:0019288">
    <property type="term" value="P:isopentenyl diphosphate biosynthetic process, methylerythritol 4-phosphate pathway"/>
    <property type="evidence" value="ECO:0007669"/>
    <property type="project" value="UniProtKB-UniRule"/>
</dbReference>
<evidence type="ECO:0000256" key="2">
    <source>
        <dbReference type="ARBA" id="ARBA00012052"/>
    </source>
</evidence>
<keyword evidence="5 9" id="KW-0547">Nucleotide-binding</keyword>
<dbReference type="Pfam" id="PF00288">
    <property type="entry name" value="GHMP_kinases_N"/>
    <property type="match status" value="1"/>
</dbReference>
<dbReference type="AlphaFoldDB" id="A0A918WKZ0"/>
<dbReference type="PIRSF" id="PIRSF010376">
    <property type="entry name" value="IspE"/>
    <property type="match status" value="1"/>
</dbReference>
<keyword evidence="7 9" id="KW-0067">ATP-binding</keyword>
<evidence type="ECO:0000313" key="12">
    <source>
        <dbReference type="EMBL" id="GHC61140.1"/>
    </source>
</evidence>
<dbReference type="InterPro" id="IPR014721">
    <property type="entry name" value="Ribsml_uS5_D2-typ_fold_subgr"/>
</dbReference>
<proteinExistence type="inferred from homology"/>
<protein>
    <recommendedName>
        <fullName evidence="3 9">4-diphosphocytidyl-2-C-methyl-D-erythritol kinase</fullName>
        <shortName evidence="9">CMK</shortName>
        <ecNumber evidence="2 9">2.7.1.148</ecNumber>
    </recommendedName>
    <alternativeName>
        <fullName evidence="8 9">4-(cytidine-5'-diphospho)-2-C-methyl-D-erythritol kinase</fullName>
    </alternativeName>
</protein>
<feature type="domain" description="GHMP kinase C-terminal" evidence="11">
    <location>
        <begin position="172"/>
        <end position="232"/>
    </location>
</feature>
<dbReference type="NCBIfam" id="TIGR00154">
    <property type="entry name" value="ispE"/>
    <property type="match status" value="1"/>
</dbReference>
<comment type="caution">
    <text evidence="12">The sequence shown here is derived from an EMBL/GenBank/DDBJ whole genome shotgun (WGS) entry which is preliminary data.</text>
</comment>
<dbReference type="Pfam" id="PF08544">
    <property type="entry name" value="GHMP_kinases_C"/>
    <property type="match status" value="1"/>
</dbReference>
<evidence type="ECO:0000256" key="7">
    <source>
        <dbReference type="ARBA" id="ARBA00022840"/>
    </source>
</evidence>
<dbReference type="EC" id="2.7.1.148" evidence="2 9"/>
<keyword evidence="4 9" id="KW-0808">Transferase</keyword>
<keyword evidence="6 9" id="KW-0418">Kinase</keyword>
<evidence type="ECO:0000259" key="10">
    <source>
        <dbReference type="Pfam" id="PF00288"/>
    </source>
</evidence>
<dbReference type="GO" id="GO:0016114">
    <property type="term" value="P:terpenoid biosynthetic process"/>
    <property type="evidence" value="ECO:0007669"/>
    <property type="project" value="UniProtKB-UniRule"/>
</dbReference>
<dbReference type="PANTHER" id="PTHR43527:SF2">
    <property type="entry name" value="4-DIPHOSPHOCYTIDYL-2-C-METHYL-D-ERYTHRITOL KINASE, CHLOROPLASTIC"/>
    <property type="match status" value="1"/>
</dbReference>
<dbReference type="Gene3D" id="3.30.70.890">
    <property type="entry name" value="GHMP kinase, C-terminal domain"/>
    <property type="match status" value="1"/>
</dbReference>
<dbReference type="PANTHER" id="PTHR43527">
    <property type="entry name" value="4-DIPHOSPHOCYTIDYL-2-C-METHYL-D-ERYTHRITOL KINASE, CHLOROPLASTIC"/>
    <property type="match status" value="1"/>
</dbReference>
<name>A0A918WKZ0_9BACT</name>
<reference evidence="12" key="1">
    <citation type="journal article" date="2014" name="Int. J. Syst. Evol. Microbiol.">
        <title>Complete genome sequence of Corynebacterium casei LMG S-19264T (=DSM 44701T), isolated from a smear-ripened cheese.</title>
        <authorList>
            <consortium name="US DOE Joint Genome Institute (JGI-PGF)"/>
            <person name="Walter F."/>
            <person name="Albersmeier A."/>
            <person name="Kalinowski J."/>
            <person name="Ruckert C."/>
        </authorList>
    </citation>
    <scope>NUCLEOTIDE SEQUENCE</scope>
    <source>
        <strain evidence="12">KCTC 12988</strain>
    </source>
</reference>
<reference evidence="12" key="2">
    <citation type="submission" date="2020-09" db="EMBL/GenBank/DDBJ databases">
        <authorList>
            <person name="Sun Q."/>
            <person name="Kim S."/>
        </authorList>
    </citation>
    <scope>NUCLEOTIDE SEQUENCE</scope>
    <source>
        <strain evidence="12">KCTC 12988</strain>
    </source>
</reference>
<comment type="caution">
    <text evidence="9">Lacks conserved residue(s) required for the propagation of feature annotation.</text>
</comment>
<dbReference type="InterPro" id="IPR020568">
    <property type="entry name" value="Ribosomal_Su5_D2-typ_SF"/>
</dbReference>
<dbReference type="Gene3D" id="3.30.230.10">
    <property type="match status" value="1"/>
</dbReference>
<comment type="function">
    <text evidence="9">Catalyzes the phosphorylation of the position 2 hydroxy group of 4-diphosphocytidyl-2C-methyl-D-erythritol.</text>
</comment>
<dbReference type="GO" id="GO:0005524">
    <property type="term" value="F:ATP binding"/>
    <property type="evidence" value="ECO:0007669"/>
    <property type="project" value="UniProtKB-UniRule"/>
</dbReference>
<evidence type="ECO:0000256" key="8">
    <source>
        <dbReference type="ARBA" id="ARBA00032554"/>
    </source>
</evidence>
<accession>A0A918WKZ0</accession>